<dbReference type="Pfam" id="PF13204">
    <property type="entry name" value="Apiosidase"/>
    <property type="match status" value="1"/>
</dbReference>
<dbReference type="InterPro" id="IPR017853">
    <property type="entry name" value="GH"/>
</dbReference>
<evidence type="ECO:0000259" key="2">
    <source>
        <dbReference type="Pfam" id="PF18310"/>
    </source>
</evidence>
<sequence length="308" mass="36849">SYNVKHFQRIDERLKQLRDLNIEADLILFHPYDRWGNNKMTAAADDAYLKYVVARFAAYRNVWWSLANEYDLMPQKTTADWERFASIIVQHDPYGHLRSIHNCIPFYDHSRPWITHCSLQRQDLYRHVEYTDEYRERWQKPIVWDEIAYEGNINHGWGNISPMELTRRFWEACLRGGYAGHGETYMHKDNILWWSHGGQLHGQSAPRIQFLHRILKQTPGPGLKRLPGNFDELVAGTDTMMDDGYRLYYYGFGRPSFREFYFDEDTRYEVEVIDTWEMTITFRGIHHGHFKVELPGKEYMAIRIKKVD</sequence>
<dbReference type="AlphaFoldDB" id="A0A9D1HLC7"/>
<dbReference type="Proteomes" id="UP000824175">
    <property type="component" value="Unassembled WGS sequence"/>
</dbReference>
<dbReference type="EMBL" id="DVMJ01000004">
    <property type="protein sequence ID" value="HIU12546.1"/>
    <property type="molecule type" value="Genomic_DNA"/>
</dbReference>
<evidence type="ECO:0000313" key="3">
    <source>
        <dbReference type="EMBL" id="HIU12546.1"/>
    </source>
</evidence>
<comment type="caution">
    <text evidence="3">The sequence shown here is derived from an EMBL/GenBank/DDBJ whole genome shotgun (WGS) entry which is preliminary data.</text>
</comment>
<evidence type="ECO:0000313" key="4">
    <source>
        <dbReference type="Proteomes" id="UP000824175"/>
    </source>
</evidence>
<gene>
    <name evidence="3" type="ORF">IAD15_00515</name>
</gene>
<evidence type="ECO:0000259" key="1">
    <source>
        <dbReference type="Pfam" id="PF13204"/>
    </source>
</evidence>
<dbReference type="SUPFAM" id="SSF51445">
    <property type="entry name" value="(Trans)glycosidases"/>
    <property type="match status" value="1"/>
</dbReference>
<dbReference type="InterPro" id="IPR025277">
    <property type="entry name" value="Apiosidase-like_cat_dom"/>
</dbReference>
<protein>
    <submittedName>
        <fullName evidence="3">DUF5605 domain-containing protein</fullName>
    </submittedName>
</protein>
<organism evidence="3 4">
    <name type="scientific">Candidatus Fimiplasma intestinipullorum</name>
    <dbReference type="NCBI Taxonomy" id="2840825"/>
    <lineage>
        <taxon>Bacteria</taxon>
        <taxon>Bacillati</taxon>
        <taxon>Bacillota</taxon>
        <taxon>Clostridia</taxon>
        <taxon>Eubacteriales</taxon>
        <taxon>Candidatus Fimiplasma</taxon>
    </lineage>
</organism>
<dbReference type="Gene3D" id="3.20.20.80">
    <property type="entry name" value="Glycosidases"/>
    <property type="match status" value="1"/>
</dbReference>
<feature type="domain" description="DUF5605" evidence="2">
    <location>
        <begin position="241"/>
        <end position="305"/>
    </location>
</feature>
<feature type="domain" description="Apiosidase-like catalytic" evidence="1">
    <location>
        <begin position="3"/>
        <end position="197"/>
    </location>
</feature>
<dbReference type="PANTHER" id="PTHR37836">
    <property type="entry name" value="LMO1036 PROTEIN"/>
    <property type="match status" value="1"/>
</dbReference>
<name>A0A9D1HLC7_9FIRM</name>
<reference evidence="3" key="2">
    <citation type="journal article" date="2021" name="PeerJ">
        <title>Extensive microbial diversity within the chicken gut microbiome revealed by metagenomics and culture.</title>
        <authorList>
            <person name="Gilroy R."/>
            <person name="Ravi A."/>
            <person name="Getino M."/>
            <person name="Pursley I."/>
            <person name="Horton D.L."/>
            <person name="Alikhan N.F."/>
            <person name="Baker D."/>
            <person name="Gharbi K."/>
            <person name="Hall N."/>
            <person name="Watson M."/>
            <person name="Adriaenssens E.M."/>
            <person name="Foster-Nyarko E."/>
            <person name="Jarju S."/>
            <person name="Secka A."/>
            <person name="Antonio M."/>
            <person name="Oren A."/>
            <person name="Chaudhuri R.R."/>
            <person name="La Ragione R."/>
            <person name="Hildebrand F."/>
            <person name="Pallen M.J."/>
        </authorList>
    </citation>
    <scope>NUCLEOTIDE SEQUENCE</scope>
    <source>
        <strain evidence="3">CHK195-11698</strain>
    </source>
</reference>
<dbReference type="Gene3D" id="2.60.40.3950">
    <property type="match status" value="1"/>
</dbReference>
<proteinExistence type="predicted"/>
<feature type="non-terminal residue" evidence="3">
    <location>
        <position position="1"/>
    </location>
</feature>
<dbReference type="Pfam" id="PF18310">
    <property type="entry name" value="DUF5605"/>
    <property type="match status" value="1"/>
</dbReference>
<reference evidence="3" key="1">
    <citation type="submission" date="2020-10" db="EMBL/GenBank/DDBJ databases">
        <authorList>
            <person name="Gilroy R."/>
        </authorList>
    </citation>
    <scope>NUCLEOTIDE SEQUENCE</scope>
    <source>
        <strain evidence="3">CHK195-11698</strain>
    </source>
</reference>
<dbReference type="PANTHER" id="PTHR37836:SF2">
    <property type="entry name" value="DUF4038 DOMAIN-CONTAINING PROTEIN"/>
    <property type="match status" value="1"/>
</dbReference>
<dbReference type="InterPro" id="IPR041239">
    <property type="entry name" value="DUF5605"/>
</dbReference>
<accession>A0A9D1HLC7</accession>